<dbReference type="VEuPathDB" id="FungiDB:H257_14872"/>
<dbReference type="EMBL" id="VJMI01013919">
    <property type="protein sequence ID" value="KAF0746549.1"/>
    <property type="molecule type" value="Genomic_DNA"/>
</dbReference>
<organism evidence="1 2">
    <name type="scientific">Aphanomyces astaci</name>
    <name type="common">Crayfish plague agent</name>
    <dbReference type="NCBI Taxonomy" id="112090"/>
    <lineage>
        <taxon>Eukaryota</taxon>
        <taxon>Sar</taxon>
        <taxon>Stramenopiles</taxon>
        <taxon>Oomycota</taxon>
        <taxon>Saprolegniomycetes</taxon>
        <taxon>Saprolegniales</taxon>
        <taxon>Verrucalvaceae</taxon>
        <taxon>Aphanomyces</taxon>
    </lineage>
</organism>
<dbReference type="PANTHER" id="PTHR43268:SF7">
    <property type="entry name" value="RHODANESE DOMAIN-CONTAINING PROTEIN"/>
    <property type="match status" value="1"/>
</dbReference>
<dbReference type="Proteomes" id="UP000469452">
    <property type="component" value="Unassembled WGS sequence"/>
</dbReference>
<accession>A0A6A5AFT5</accession>
<dbReference type="Gene3D" id="3.30.70.100">
    <property type="match status" value="1"/>
</dbReference>
<feature type="non-terminal residue" evidence="1">
    <location>
        <position position="177"/>
    </location>
</feature>
<proteinExistence type="predicted"/>
<evidence type="ECO:0000313" key="2">
    <source>
        <dbReference type="Proteomes" id="UP000469452"/>
    </source>
</evidence>
<dbReference type="AlphaFoldDB" id="A0A6A5AFT5"/>
<protein>
    <submittedName>
        <fullName evidence="1">Uncharacterized protein</fullName>
    </submittedName>
</protein>
<evidence type="ECO:0000313" key="1">
    <source>
        <dbReference type="EMBL" id="KAF0746549.1"/>
    </source>
</evidence>
<comment type="caution">
    <text evidence="1">The sequence shown here is derived from an EMBL/GenBank/DDBJ whole genome shotgun (WGS) entry which is preliminary data.</text>
</comment>
<gene>
    <name evidence="1" type="ORF">AaE_008078</name>
</gene>
<dbReference type="PANTHER" id="PTHR43268">
    <property type="entry name" value="THIOSULFATE SULFURTRANSFERASE/RHODANESE-LIKE DOMAIN-CONTAINING PROTEIN 2"/>
    <property type="match status" value="1"/>
</dbReference>
<sequence>MAAEKYERKLDKALRKLHTAEANDDAEDMLSLRVKVEKYERKIKQLATPSTSDDVDKSGMSLLLFYAYVEPAWSPVRHKDTLHWAEGFNGTLTGPYDGIRAFTDAMRLRDNGYFAHMNNQDDFKITDNLPEGQAFPKLKVFAVTELVNYGLGVDNAPSVNNGGVHLEPKQYHQKLLE</sequence>
<name>A0A6A5AFT5_APHAT</name>
<dbReference type="InterPro" id="IPR020936">
    <property type="entry name" value="TrhO"/>
</dbReference>
<reference evidence="1 2" key="1">
    <citation type="submission" date="2019-06" db="EMBL/GenBank/DDBJ databases">
        <title>Genomics analysis of Aphanomyces spp. identifies a new class of oomycete effector associated with host adaptation.</title>
        <authorList>
            <person name="Gaulin E."/>
        </authorList>
    </citation>
    <scope>NUCLEOTIDE SEQUENCE [LARGE SCALE GENOMIC DNA]</scope>
    <source>
        <strain evidence="1 2">E</strain>
    </source>
</reference>